<dbReference type="Proteomes" id="UP000028501">
    <property type="component" value="Chromosome"/>
</dbReference>
<dbReference type="PANTHER" id="PTHR24960:SF79">
    <property type="entry name" value="PHOTOSYSTEM I IRON-SULFUR CENTER"/>
    <property type="match status" value="1"/>
</dbReference>
<dbReference type="Gene3D" id="3.30.70.20">
    <property type="match status" value="1"/>
</dbReference>
<dbReference type="InterPro" id="IPR017900">
    <property type="entry name" value="4Fe4S_Fe_S_CS"/>
</dbReference>
<dbReference type="KEGG" id="afg:AFULGI_00024120"/>
<dbReference type="PANTHER" id="PTHR24960">
    <property type="entry name" value="PHOTOSYSTEM I IRON-SULFUR CENTER-RELATED"/>
    <property type="match status" value="1"/>
</dbReference>
<evidence type="ECO:0000256" key="3">
    <source>
        <dbReference type="ARBA" id="ARBA00023004"/>
    </source>
</evidence>
<proteinExistence type="predicted"/>
<evidence type="ECO:0000259" key="5">
    <source>
        <dbReference type="PROSITE" id="PS51379"/>
    </source>
</evidence>
<keyword evidence="2" id="KW-0479">Metal-binding</keyword>
<evidence type="ECO:0000256" key="4">
    <source>
        <dbReference type="ARBA" id="ARBA00023014"/>
    </source>
</evidence>
<keyword evidence="3" id="KW-0408">Iron</keyword>
<name>A0A075WIT6_ARCFL</name>
<reference evidence="6 7" key="1">
    <citation type="submission" date="2013-07" db="EMBL/GenBank/DDBJ databases">
        <title>Genome of Archaeoglobus fulgidus.</title>
        <authorList>
            <person name="Fiebig A."/>
            <person name="Birkeland N.-K."/>
        </authorList>
    </citation>
    <scope>NUCLEOTIDE SEQUENCE [LARGE SCALE GENOMIC DNA]</scope>
    <source>
        <strain evidence="6 7">DSM 8774</strain>
    </source>
</reference>
<keyword evidence="4" id="KW-0411">Iron-sulfur</keyword>
<dbReference type="EMBL" id="CP006577">
    <property type="protein sequence ID" value="AIG99129.1"/>
    <property type="molecule type" value="Genomic_DNA"/>
</dbReference>
<protein>
    <submittedName>
        <fullName evidence="6">4Fe-4S binding protein domain protein</fullName>
    </submittedName>
</protein>
<gene>
    <name evidence="6" type="ORF">AFULGI_00024120</name>
</gene>
<feature type="domain" description="4Fe-4S ferredoxin-type" evidence="5">
    <location>
        <begin position="28"/>
        <end position="56"/>
    </location>
</feature>
<evidence type="ECO:0000313" key="6">
    <source>
        <dbReference type="EMBL" id="AIG99129.1"/>
    </source>
</evidence>
<dbReference type="InterPro" id="IPR017896">
    <property type="entry name" value="4Fe4S_Fe-S-bd"/>
</dbReference>
<evidence type="ECO:0000256" key="1">
    <source>
        <dbReference type="ARBA" id="ARBA00022485"/>
    </source>
</evidence>
<dbReference type="GeneID" id="88086837"/>
<evidence type="ECO:0000256" key="2">
    <source>
        <dbReference type="ARBA" id="ARBA00022723"/>
    </source>
</evidence>
<organism evidence="6 7">
    <name type="scientific">Archaeoglobus fulgidus DSM 8774</name>
    <dbReference type="NCBI Taxonomy" id="1344584"/>
    <lineage>
        <taxon>Archaea</taxon>
        <taxon>Methanobacteriati</taxon>
        <taxon>Methanobacteriota</taxon>
        <taxon>Archaeoglobi</taxon>
        <taxon>Archaeoglobales</taxon>
        <taxon>Archaeoglobaceae</taxon>
        <taxon>Archaeoglobus</taxon>
    </lineage>
</organism>
<accession>A0A075WIT6</accession>
<dbReference type="SUPFAM" id="SSF54862">
    <property type="entry name" value="4Fe-4S ferredoxins"/>
    <property type="match status" value="1"/>
</dbReference>
<dbReference type="PROSITE" id="PS51379">
    <property type="entry name" value="4FE4S_FER_2"/>
    <property type="match status" value="2"/>
</dbReference>
<dbReference type="PROSITE" id="PS00198">
    <property type="entry name" value="4FE4S_FER_1"/>
    <property type="match status" value="1"/>
</dbReference>
<dbReference type="HOGENOM" id="CLU_139698_11_2_2"/>
<dbReference type="AlphaFoldDB" id="A0A075WIT6"/>
<dbReference type="GO" id="GO:0046872">
    <property type="term" value="F:metal ion binding"/>
    <property type="evidence" value="ECO:0007669"/>
    <property type="project" value="UniProtKB-KW"/>
</dbReference>
<sequence>MIAVLGCQGCGTCSRVCPTDAIIREGGKVVRIDQSKCKECYECVKACPYGALIVMD</sequence>
<dbReference type="RefSeq" id="WP_010879631.1">
    <property type="nucleotide sequence ID" value="NZ_CP006577.1"/>
</dbReference>
<dbReference type="Pfam" id="PF12838">
    <property type="entry name" value="Fer4_7"/>
    <property type="match status" value="1"/>
</dbReference>
<keyword evidence="1" id="KW-0004">4Fe-4S</keyword>
<dbReference type="GO" id="GO:0051539">
    <property type="term" value="F:4 iron, 4 sulfur cluster binding"/>
    <property type="evidence" value="ECO:0007669"/>
    <property type="project" value="UniProtKB-KW"/>
</dbReference>
<evidence type="ECO:0000313" key="7">
    <source>
        <dbReference type="Proteomes" id="UP000028501"/>
    </source>
</evidence>
<feature type="domain" description="4Fe-4S ferredoxin-type" evidence="5">
    <location>
        <begin position="1"/>
        <end position="27"/>
    </location>
</feature>
<dbReference type="InterPro" id="IPR050157">
    <property type="entry name" value="PSI_iron-sulfur_center"/>
</dbReference>
<dbReference type="GO" id="GO:0016491">
    <property type="term" value="F:oxidoreductase activity"/>
    <property type="evidence" value="ECO:0007669"/>
    <property type="project" value="UniProtKB-ARBA"/>
</dbReference>